<sequence length="245" mass="25099">MGMPDAEGHGPSDGLPDLPPEWGRVVVPDDASALAEEAEQLRRELRRRASGARWRQRLGLTPRADGGPPLALPVLILVVALLTTIGGLLAVTWPRSPRGTERPTVLPFPSAASPGTLTGRPLPALDLVDAGQSPVPLRRLLPAMIILVDACACAEQVAAAAAAAPAGVSVVTVTGGRTVGPDPVPGGPVRALADPAGGVRAALHLGPRPGTATALLVDRSGTVQRVIPDLAIAGDYRADLARLVR</sequence>
<proteinExistence type="predicted"/>
<dbReference type="AlphaFoldDB" id="A0A1C4V9L5"/>
<name>A0A1C4V9L5_9ACTN</name>
<gene>
    <name evidence="3" type="ORF">GA0074696_0964</name>
</gene>
<feature type="compositionally biased region" description="Basic and acidic residues" evidence="1">
    <location>
        <begin position="1"/>
        <end position="10"/>
    </location>
</feature>
<keyword evidence="2" id="KW-1133">Transmembrane helix</keyword>
<feature type="region of interest" description="Disordered" evidence="1">
    <location>
        <begin position="93"/>
        <end position="113"/>
    </location>
</feature>
<dbReference type="EMBL" id="LT607410">
    <property type="protein sequence ID" value="SCE80491.1"/>
    <property type="molecule type" value="Genomic_DNA"/>
</dbReference>
<keyword evidence="2" id="KW-0472">Membrane</keyword>
<accession>A0A1C4V9L5</accession>
<feature type="transmembrane region" description="Helical" evidence="2">
    <location>
        <begin position="70"/>
        <end position="93"/>
    </location>
</feature>
<feature type="region of interest" description="Disordered" evidence="1">
    <location>
        <begin position="1"/>
        <end position="23"/>
    </location>
</feature>
<dbReference type="RefSeq" id="WP_088959973.1">
    <property type="nucleotide sequence ID" value="NZ_LT607410.1"/>
</dbReference>
<evidence type="ECO:0000313" key="3">
    <source>
        <dbReference type="EMBL" id="SCE80491.1"/>
    </source>
</evidence>
<reference evidence="3 4" key="1">
    <citation type="submission" date="2016-06" db="EMBL/GenBank/DDBJ databases">
        <authorList>
            <person name="Kjaerup R.B."/>
            <person name="Dalgaard T.S."/>
            <person name="Juul-Madsen H.R."/>
        </authorList>
    </citation>
    <scope>NUCLEOTIDE SEQUENCE [LARGE SCALE GENOMIC DNA]</scope>
    <source>
        <strain evidence="3 4">DSM 43821</strain>
    </source>
</reference>
<keyword evidence="2" id="KW-0812">Transmembrane</keyword>
<evidence type="ECO:0000256" key="2">
    <source>
        <dbReference type="SAM" id="Phobius"/>
    </source>
</evidence>
<evidence type="ECO:0000256" key="1">
    <source>
        <dbReference type="SAM" id="MobiDB-lite"/>
    </source>
</evidence>
<evidence type="ECO:0000313" key="4">
    <source>
        <dbReference type="Proteomes" id="UP000198228"/>
    </source>
</evidence>
<dbReference type="Proteomes" id="UP000198228">
    <property type="component" value="Chromosome I"/>
</dbReference>
<protein>
    <submittedName>
        <fullName evidence="3">Uncharacterized protein</fullName>
    </submittedName>
</protein>
<organism evidence="3 4">
    <name type="scientific">Micromonospora purpureochromogenes</name>
    <dbReference type="NCBI Taxonomy" id="47872"/>
    <lineage>
        <taxon>Bacteria</taxon>
        <taxon>Bacillati</taxon>
        <taxon>Actinomycetota</taxon>
        <taxon>Actinomycetes</taxon>
        <taxon>Micromonosporales</taxon>
        <taxon>Micromonosporaceae</taxon>
        <taxon>Micromonospora</taxon>
    </lineage>
</organism>